<sequence>MAGDEEAPKKAKSTHRGIETVVTCYSSQSVTFFSKFEAFKAYPYTPLKVISDWGWKSLEVESAVVSYSVSRA</sequence>
<protein>
    <submittedName>
        <fullName evidence="1">Uncharacterized protein</fullName>
    </submittedName>
</protein>
<evidence type="ECO:0000313" key="1">
    <source>
        <dbReference type="EMBL" id="KAI3780540.1"/>
    </source>
</evidence>
<accession>A0ACB9GAU5</accession>
<reference evidence="2" key="1">
    <citation type="journal article" date="2022" name="Mol. Ecol. Resour.">
        <title>The genomes of chicory, endive, great burdock and yacon provide insights into Asteraceae palaeo-polyploidization history and plant inulin production.</title>
        <authorList>
            <person name="Fan W."/>
            <person name="Wang S."/>
            <person name="Wang H."/>
            <person name="Wang A."/>
            <person name="Jiang F."/>
            <person name="Liu H."/>
            <person name="Zhao H."/>
            <person name="Xu D."/>
            <person name="Zhang Y."/>
        </authorList>
    </citation>
    <scope>NUCLEOTIDE SEQUENCE [LARGE SCALE GENOMIC DNA]</scope>
    <source>
        <strain evidence="2">cv. Punajuju</strain>
    </source>
</reference>
<keyword evidence="2" id="KW-1185">Reference proteome</keyword>
<evidence type="ECO:0000313" key="2">
    <source>
        <dbReference type="Proteomes" id="UP001055811"/>
    </source>
</evidence>
<proteinExistence type="predicted"/>
<gene>
    <name evidence="1" type="ORF">L2E82_10523</name>
</gene>
<dbReference type="EMBL" id="CM042010">
    <property type="protein sequence ID" value="KAI3780540.1"/>
    <property type="molecule type" value="Genomic_DNA"/>
</dbReference>
<dbReference type="Proteomes" id="UP001055811">
    <property type="component" value="Linkage Group LG02"/>
</dbReference>
<comment type="caution">
    <text evidence="1">The sequence shown here is derived from an EMBL/GenBank/DDBJ whole genome shotgun (WGS) entry which is preliminary data.</text>
</comment>
<name>A0ACB9GAU5_CICIN</name>
<reference evidence="1 2" key="2">
    <citation type="journal article" date="2022" name="Mol. Ecol. Resour.">
        <title>The genomes of chicory, endive, great burdock and yacon provide insights into Asteraceae paleo-polyploidization history and plant inulin production.</title>
        <authorList>
            <person name="Fan W."/>
            <person name="Wang S."/>
            <person name="Wang H."/>
            <person name="Wang A."/>
            <person name="Jiang F."/>
            <person name="Liu H."/>
            <person name="Zhao H."/>
            <person name="Xu D."/>
            <person name="Zhang Y."/>
        </authorList>
    </citation>
    <scope>NUCLEOTIDE SEQUENCE [LARGE SCALE GENOMIC DNA]</scope>
    <source>
        <strain evidence="2">cv. Punajuju</strain>
        <tissue evidence="1">Leaves</tissue>
    </source>
</reference>
<organism evidence="1 2">
    <name type="scientific">Cichorium intybus</name>
    <name type="common">Chicory</name>
    <dbReference type="NCBI Taxonomy" id="13427"/>
    <lineage>
        <taxon>Eukaryota</taxon>
        <taxon>Viridiplantae</taxon>
        <taxon>Streptophyta</taxon>
        <taxon>Embryophyta</taxon>
        <taxon>Tracheophyta</taxon>
        <taxon>Spermatophyta</taxon>
        <taxon>Magnoliopsida</taxon>
        <taxon>eudicotyledons</taxon>
        <taxon>Gunneridae</taxon>
        <taxon>Pentapetalae</taxon>
        <taxon>asterids</taxon>
        <taxon>campanulids</taxon>
        <taxon>Asterales</taxon>
        <taxon>Asteraceae</taxon>
        <taxon>Cichorioideae</taxon>
        <taxon>Cichorieae</taxon>
        <taxon>Cichoriinae</taxon>
        <taxon>Cichorium</taxon>
    </lineage>
</organism>